<accession>A0A081NA32</accession>
<dbReference type="RefSeq" id="WP_034872522.1">
    <property type="nucleotide sequence ID" value="NZ_JOKG01000001.1"/>
</dbReference>
<dbReference type="Proteomes" id="UP000028006">
    <property type="component" value="Unassembled WGS sequence"/>
</dbReference>
<sequence>MCQNHFANPLQLTAPIYNKPPDSSLLKSDFTRNEEKFMFLKCYWQTTPDHAAAKQPDLGIRINLTLHTKTKAAHKSMRAAFAWHTTRV</sequence>
<gene>
    <name evidence="1" type="ORF">GZ77_01205</name>
</gene>
<proteinExistence type="predicted"/>
<evidence type="ECO:0000313" key="2">
    <source>
        <dbReference type="Proteomes" id="UP000028006"/>
    </source>
</evidence>
<comment type="caution">
    <text evidence="1">The sequence shown here is derived from an EMBL/GenBank/DDBJ whole genome shotgun (WGS) entry which is preliminary data.</text>
</comment>
<keyword evidence="2" id="KW-1185">Reference proteome</keyword>
<reference evidence="1 2" key="1">
    <citation type="submission" date="2014-06" db="EMBL/GenBank/DDBJ databases">
        <title>Whole Genome Sequences of Three Symbiotic Endozoicomonas Bacteria.</title>
        <authorList>
            <person name="Neave M.J."/>
            <person name="Apprill A."/>
            <person name="Voolstra C.R."/>
        </authorList>
    </citation>
    <scope>NUCLEOTIDE SEQUENCE [LARGE SCALE GENOMIC DNA]</scope>
    <source>
        <strain evidence="1 2">LMG 24815</strain>
    </source>
</reference>
<dbReference type="EMBL" id="JOKG01000001">
    <property type="protein sequence ID" value="KEQ15305.1"/>
    <property type="molecule type" value="Genomic_DNA"/>
</dbReference>
<dbReference type="AlphaFoldDB" id="A0A081NA32"/>
<organism evidence="1 2">
    <name type="scientific">Endozoicomonas montiporae</name>
    <dbReference type="NCBI Taxonomy" id="1027273"/>
    <lineage>
        <taxon>Bacteria</taxon>
        <taxon>Pseudomonadati</taxon>
        <taxon>Pseudomonadota</taxon>
        <taxon>Gammaproteobacteria</taxon>
        <taxon>Oceanospirillales</taxon>
        <taxon>Endozoicomonadaceae</taxon>
        <taxon>Endozoicomonas</taxon>
    </lineage>
</organism>
<protein>
    <submittedName>
        <fullName evidence="1">Uncharacterized protein</fullName>
    </submittedName>
</protein>
<evidence type="ECO:0000313" key="1">
    <source>
        <dbReference type="EMBL" id="KEQ15305.1"/>
    </source>
</evidence>
<name>A0A081NA32_9GAMM</name>